<dbReference type="Proteomes" id="UP000198960">
    <property type="component" value="Unassembled WGS sequence"/>
</dbReference>
<reference evidence="4" key="1">
    <citation type="submission" date="2016-10" db="EMBL/GenBank/DDBJ databases">
        <authorList>
            <person name="Varghese N."/>
            <person name="Submissions S."/>
        </authorList>
    </citation>
    <scope>NUCLEOTIDE SEQUENCE [LARGE SCALE GENOMIC DNA]</scope>
    <source>
        <strain evidence="4">DSM 45413</strain>
    </source>
</reference>
<dbReference type="STRING" id="673521.SAMN05660991_01276"/>
<accession>A0A1H8RR86</accession>
<dbReference type="EMBL" id="FOEE01000003">
    <property type="protein sequence ID" value="SEO68787.1"/>
    <property type="molecule type" value="Genomic_DNA"/>
</dbReference>
<dbReference type="RefSeq" id="WP_091941279.1">
    <property type="nucleotide sequence ID" value="NZ_FOEE01000003.1"/>
</dbReference>
<feature type="transmembrane region" description="Helical" evidence="2">
    <location>
        <begin position="137"/>
        <end position="158"/>
    </location>
</feature>
<keyword evidence="2" id="KW-1133">Transmembrane helix</keyword>
<keyword evidence="4" id="KW-1185">Reference proteome</keyword>
<name>A0A1H8RR86_9ACTN</name>
<feature type="transmembrane region" description="Helical" evidence="2">
    <location>
        <begin position="164"/>
        <end position="187"/>
    </location>
</feature>
<evidence type="ECO:0000256" key="2">
    <source>
        <dbReference type="SAM" id="Phobius"/>
    </source>
</evidence>
<feature type="compositionally biased region" description="Low complexity" evidence="1">
    <location>
        <begin position="211"/>
        <end position="226"/>
    </location>
</feature>
<evidence type="ECO:0000313" key="4">
    <source>
        <dbReference type="Proteomes" id="UP000198960"/>
    </source>
</evidence>
<evidence type="ECO:0000256" key="1">
    <source>
        <dbReference type="SAM" id="MobiDB-lite"/>
    </source>
</evidence>
<feature type="transmembrane region" description="Helical" evidence="2">
    <location>
        <begin position="104"/>
        <end position="125"/>
    </location>
</feature>
<keyword evidence="2" id="KW-0472">Membrane</keyword>
<feature type="region of interest" description="Disordered" evidence="1">
    <location>
        <begin position="1"/>
        <end position="38"/>
    </location>
</feature>
<dbReference type="AlphaFoldDB" id="A0A1H8RR86"/>
<feature type="region of interest" description="Disordered" evidence="1">
    <location>
        <begin position="211"/>
        <end position="242"/>
    </location>
</feature>
<evidence type="ECO:0000313" key="3">
    <source>
        <dbReference type="EMBL" id="SEO68787.1"/>
    </source>
</evidence>
<feature type="compositionally biased region" description="Low complexity" evidence="1">
    <location>
        <begin position="10"/>
        <end position="38"/>
    </location>
</feature>
<keyword evidence="2" id="KW-0812">Transmembrane</keyword>
<dbReference type="OrthoDB" id="5194743at2"/>
<proteinExistence type="predicted"/>
<protein>
    <submittedName>
        <fullName evidence="3">Uncharacterized protein</fullName>
    </submittedName>
</protein>
<feature type="transmembrane region" description="Helical" evidence="2">
    <location>
        <begin position="55"/>
        <end position="76"/>
    </location>
</feature>
<organism evidence="3 4">
    <name type="scientific">Trujillonella endophytica</name>
    <dbReference type="NCBI Taxonomy" id="673521"/>
    <lineage>
        <taxon>Bacteria</taxon>
        <taxon>Bacillati</taxon>
        <taxon>Actinomycetota</taxon>
        <taxon>Actinomycetes</taxon>
        <taxon>Geodermatophilales</taxon>
        <taxon>Geodermatophilaceae</taxon>
        <taxon>Trujillonella</taxon>
    </lineage>
</organism>
<gene>
    <name evidence="3" type="ORF">SAMN05660991_01276</name>
</gene>
<sequence>MTSSQPPQQPGYGQQPPAGQPYGQPQPQPGYGQNPYGQPVGNGGQVGFDAKRLKLADFVVAGAALVWLVLSFFPWIDVDAEEVFGPGYSEFAGDYSENFSAWNIGGALSTLAALCLVAAAVWALLPAVTQVAVPFPRAYVTVALTALATIFTLILWIDAQDWEFSFIGLIALLVALAATAFAVLRLLPELKNRPGLPGGLANATQWANQQAPAFGPGQAPGQQYGQQPPPPPAQPGHPTGGF</sequence>